<proteinExistence type="predicted"/>
<organism evidence="4 5">
    <name type="scientific">Ruminiclostridium cellobioparum subsp. termitidis CT1112</name>
    <dbReference type="NCBI Taxonomy" id="1195236"/>
    <lineage>
        <taxon>Bacteria</taxon>
        <taxon>Bacillati</taxon>
        <taxon>Bacillota</taxon>
        <taxon>Clostridia</taxon>
        <taxon>Eubacteriales</taxon>
        <taxon>Oscillospiraceae</taxon>
        <taxon>Ruminiclostridium</taxon>
    </lineage>
</organism>
<dbReference type="PATRIC" id="fig|1195236.3.peg.4072"/>
<gene>
    <name evidence="4" type="ORF">CTER_3862</name>
</gene>
<keyword evidence="5" id="KW-1185">Reference proteome</keyword>
<accession>S0FGT2</accession>
<keyword evidence="3" id="KW-0472">Membrane</keyword>
<dbReference type="SUPFAM" id="SSF81901">
    <property type="entry name" value="HCP-like"/>
    <property type="match status" value="1"/>
</dbReference>
<evidence type="ECO:0008006" key="6">
    <source>
        <dbReference type="Google" id="ProtNLM"/>
    </source>
</evidence>
<keyword evidence="3" id="KW-1133">Transmembrane helix</keyword>
<name>S0FGT2_RUMCE</name>
<feature type="transmembrane region" description="Helical" evidence="3">
    <location>
        <begin position="178"/>
        <end position="199"/>
    </location>
</feature>
<dbReference type="EMBL" id="AORV01000054">
    <property type="protein sequence ID" value="EMS70432.1"/>
    <property type="molecule type" value="Genomic_DNA"/>
</dbReference>
<keyword evidence="3" id="KW-0812">Transmembrane</keyword>
<evidence type="ECO:0000256" key="1">
    <source>
        <dbReference type="PROSITE-ProRule" id="PRU00339"/>
    </source>
</evidence>
<dbReference type="Gene3D" id="1.25.40.10">
    <property type="entry name" value="Tetratricopeptide repeat domain"/>
    <property type="match status" value="2"/>
</dbReference>
<feature type="repeat" description="TPR" evidence="1">
    <location>
        <begin position="337"/>
        <end position="370"/>
    </location>
</feature>
<dbReference type="SMART" id="SM00028">
    <property type="entry name" value="TPR"/>
    <property type="match status" value="4"/>
</dbReference>
<dbReference type="RefSeq" id="WP_004628305.1">
    <property type="nucleotide sequence ID" value="NZ_AORV01000054.1"/>
</dbReference>
<dbReference type="InterPro" id="IPR019734">
    <property type="entry name" value="TPR_rpt"/>
</dbReference>
<dbReference type="Proteomes" id="UP000014155">
    <property type="component" value="Unassembled WGS sequence"/>
</dbReference>
<dbReference type="STRING" id="1195236.CTER_3862"/>
<sequence length="384" mass="43368">MDLNQEIRSFTPIDIDKLSQDNQVSEKIIDSVRAYNKAIEYLRTGSEDIAMIELKRVIAVNPDFYEAVNLLGLCYAYTNQMDKAQELFGKVVKGENNVLKAADYLNYITDGDGGSSRKSSKAARSSAMRIKAPEAANGDAAKKERTVRKKQETYKEEEVRAEYILFKKIGDLLKRPQIALAFNLFGIVCLAAALVFFVLTMKNLEKEKTDNEPSANTVVNENLDKTLEENKKLQGQLDAANLELKSYKLTDQINEISTLYKQEKTAEAVDKLGKIPVTELNDDQKKKYDSVKKDVYQKEASSLYTQGNTLFNSKKYAEAIEKLEKVFILGDNWSFGDKALYVLGKSYVETGDNQKGAEAYQKLIEQYPKSSYVKYAKSRLSSIQ</sequence>
<evidence type="ECO:0000313" key="5">
    <source>
        <dbReference type="Proteomes" id="UP000014155"/>
    </source>
</evidence>
<keyword evidence="2" id="KW-0175">Coiled coil</keyword>
<dbReference type="AlphaFoldDB" id="S0FGT2"/>
<feature type="coiled-coil region" evidence="2">
    <location>
        <begin position="216"/>
        <end position="250"/>
    </location>
</feature>
<dbReference type="InterPro" id="IPR011990">
    <property type="entry name" value="TPR-like_helical_dom_sf"/>
</dbReference>
<comment type="caution">
    <text evidence="4">The sequence shown here is derived from an EMBL/GenBank/DDBJ whole genome shotgun (WGS) entry which is preliminary data.</text>
</comment>
<dbReference type="eggNOG" id="COG3063">
    <property type="taxonomic scope" value="Bacteria"/>
</dbReference>
<evidence type="ECO:0000256" key="2">
    <source>
        <dbReference type="SAM" id="Coils"/>
    </source>
</evidence>
<protein>
    <recommendedName>
        <fullName evidence="6">Tetratricopeptide repeat protein</fullName>
    </recommendedName>
</protein>
<reference evidence="4 5" key="1">
    <citation type="journal article" date="2013" name="Genome Announc.">
        <title>Draft Genome Sequence of the Cellulolytic, Mesophilic, Anaerobic Bacterium Clostridium termitidis Strain CT1112 (DSM 5398).</title>
        <authorList>
            <person name="Lal S."/>
            <person name="Ramachandran U."/>
            <person name="Zhang X."/>
            <person name="Munir R."/>
            <person name="Sparling R."/>
            <person name="Levin D.B."/>
        </authorList>
    </citation>
    <scope>NUCLEOTIDE SEQUENCE [LARGE SCALE GENOMIC DNA]</scope>
    <source>
        <strain evidence="4 5">CT1112</strain>
    </source>
</reference>
<keyword evidence="1" id="KW-0802">TPR repeat</keyword>
<evidence type="ECO:0000313" key="4">
    <source>
        <dbReference type="EMBL" id="EMS70432.1"/>
    </source>
</evidence>
<dbReference type="PROSITE" id="PS50005">
    <property type="entry name" value="TPR"/>
    <property type="match status" value="1"/>
</dbReference>
<dbReference type="Pfam" id="PF13174">
    <property type="entry name" value="TPR_6"/>
    <property type="match status" value="1"/>
</dbReference>
<evidence type="ECO:0000256" key="3">
    <source>
        <dbReference type="SAM" id="Phobius"/>
    </source>
</evidence>